<evidence type="ECO:0000256" key="1">
    <source>
        <dbReference type="SAM" id="Phobius"/>
    </source>
</evidence>
<keyword evidence="1" id="KW-0472">Membrane</keyword>
<protein>
    <submittedName>
        <fullName evidence="2">Uncharacterized protein</fullName>
    </submittedName>
</protein>
<dbReference type="AlphaFoldDB" id="A0A7D6BQ80"/>
<feature type="transmembrane region" description="Helical" evidence="1">
    <location>
        <begin position="9"/>
        <end position="29"/>
    </location>
</feature>
<sequence>MAGLADMRAYIMLVGYIGIFGAIILYVLSSTQTSIGSDLTAQMNYAFGNATAAIMTFFLWMGIIVVIICAGIVLSTLVGDFIGGGGGGGRGRGRRKK</sequence>
<evidence type="ECO:0000313" key="5">
    <source>
        <dbReference type="Proteomes" id="UP000510821"/>
    </source>
</evidence>
<name>A0A7D6BQ80_FERL1</name>
<dbReference type="EMBL" id="CP058998">
    <property type="protein sequence ID" value="QLJ52617.1"/>
    <property type="molecule type" value="Genomic_DNA"/>
</dbReference>
<accession>A0A7D6BQ80</accession>
<evidence type="ECO:0000313" key="3">
    <source>
        <dbReference type="EMBL" id="QLJ52580.1"/>
    </source>
</evidence>
<keyword evidence="1" id="KW-0812">Transmembrane</keyword>
<dbReference type="KEGG" id="flt:Sv326_0368"/>
<dbReference type="EMBL" id="CP058998">
    <property type="protein sequence ID" value="QLJ52580.1"/>
    <property type="molecule type" value="Genomic_DNA"/>
</dbReference>
<organism evidence="2 5">
    <name type="scientific">Fermentimicrarchaeum limneticum</name>
    <dbReference type="NCBI Taxonomy" id="2795018"/>
    <lineage>
        <taxon>Archaea</taxon>
        <taxon>Candidatus Micrarchaeota</taxon>
        <taxon>Candidatus Fermentimicrarchaeales</taxon>
        <taxon>Candidatus Fermentimicrarchaeaceae</taxon>
        <taxon>Candidatus Fermentimicrarchaeum</taxon>
    </lineage>
</organism>
<keyword evidence="1" id="KW-1133">Transmembrane helix</keyword>
<evidence type="ECO:0000313" key="2">
    <source>
        <dbReference type="EMBL" id="QLJ52543.1"/>
    </source>
</evidence>
<proteinExistence type="predicted"/>
<evidence type="ECO:0000313" key="4">
    <source>
        <dbReference type="EMBL" id="QLJ52617.1"/>
    </source>
</evidence>
<feature type="transmembrane region" description="Helical" evidence="1">
    <location>
        <begin position="49"/>
        <end position="74"/>
    </location>
</feature>
<reference evidence="5" key="2">
    <citation type="submission" date="2020-07" db="EMBL/GenBank/DDBJ databases">
        <title>Metabolic diversity and evolutionary history of the archaeal phylum ###Micrarchaeota### uncovered from a freshwater lake metagenome.</title>
        <authorList>
            <person name="Kadnikov V.V."/>
            <person name="Savvichev A.S."/>
            <person name="Mardanov A.V."/>
            <person name="Beletsky A.V."/>
            <person name="Chupakov A.V."/>
            <person name="Kokryatskaya N.M."/>
            <person name="Pimenov N.V."/>
            <person name="Ravin N.V."/>
        </authorList>
    </citation>
    <scope>NUCLEOTIDE SEQUENCE [LARGE SCALE GENOMIC DNA]</scope>
</reference>
<gene>
    <name evidence="2" type="ORF">Sv326_0368</name>
    <name evidence="3" type="ORF">Sv326_0405</name>
    <name evidence="4" type="ORF">Sv326_0442</name>
</gene>
<dbReference type="EMBL" id="CP058998">
    <property type="protein sequence ID" value="QLJ52543.1"/>
    <property type="molecule type" value="Genomic_DNA"/>
</dbReference>
<dbReference type="KEGG" id="flt:Sv326_0405"/>
<reference evidence="2" key="1">
    <citation type="journal article" date="2020" name="Appl. Environ. Microbiol.">
        <title>Metabolic Diversity and Evolutionary History of the Archaeal Phylum 'Candidatus Micrarchaeota' Uncovered from a Freshwater Lake Metagenome.</title>
        <authorList>
            <person name="Kadnikov V.V."/>
            <person name="Savvichev A.S."/>
            <person name="Mardanov A.V."/>
            <person name="Beletsky A.V."/>
            <person name="Chupakov A.V."/>
            <person name="Kokryatskaya N.M."/>
            <person name="Pimenov N.V."/>
            <person name="Ravin N.V."/>
        </authorList>
    </citation>
    <scope>NUCLEOTIDE SEQUENCE</scope>
    <source>
        <strain evidence="2">Sv326</strain>
    </source>
</reference>
<dbReference type="Proteomes" id="UP000510821">
    <property type="component" value="Chromosome"/>
</dbReference>
<dbReference type="KEGG" id="flt:Sv326_0442"/>